<comment type="caution">
    <text evidence="14">The sequence shown here is derived from an EMBL/GenBank/DDBJ whole genome shotgun (WGS) entry which is preliminary data.</text>
</comment>
<evidence type="ECO:0000256" key="4">
    <source>
        <dbReference type="ARBA" id="ARBA00022481"/>
    </source>
</evidence>
<dbReference type="EMBL" id="AZHE01000053">
    <property type="protein sequence ID" value="KHN93775.1"/>
    <property type="molecule type" value="Genomic_DNA"/>
</dbReference>
<dbReference type="Pfam" id="PF11566">
    <property type="entry name" value="PI31_Prot_N"/>
    <property type="match status" value="1"/>
</dbReference>
<feature type="compositionally biased region" description="Basic and acidic residues" evidence="11">
    <location>
        <begin position="225"/>
        <end position="238"/>
    </location>
</feature>
<dbReference type="GO" id="GO:0000502">
    <property type="term" value="C:proteasome complex"/>
    <property type="evidence" value="ECO:0007669"/>
    <property type="project" value="UniProtKB-KW"/>
</dbReference>
<evidence type="ECO:0000256" key="9">
    <source>
        <dbReference type="ARBA" id="ARBA00022990"/>
    </source>
</evidence>
<dbReference type="Proteomes" id="UP000030816">
    <property type="component" value="Unassembled WGS sequence"/>
</dbReference>
<comment type="function">
    <text evidence="10">Plays an important role in control of proteasome function. Inhibits the hydrolysis of protein and peptide substrates by the 20S proteasome. Also inhibits the activation of the proteasome by the proteasome regulatory proteins PA700 and PA28.</text>
</comment>
<feature type="region of interest" description="Disordered" evidence="11">
    <location>
        <begin position="217"/>
        <end position="271"/>
    </location>
</feature>
<keyword evidence="7" id="KW-0256">Endoplasmic reticulum</keyword>
<dbReference type="GO" id="GO:0005783">
    <property type="term" value="C:endoplasmic reticulum"/>
    <property type="evidence" value="ECO:0007669"/>
    <property type="project" value="UniProtKB-SubCell"/>
</dbReference>
<feature type="domain" description="PI31 proteasome regulator C-terminal" evidence="12">
    <location>
        <begin position="305"/>
        <end position="375"/>
    </location>
</feature>
<dbReference type="InterPro" id="IPR021625">
    <property type="entry name" value="PI31_Prot_N"/>
</dbReference>
<keyword evidence="5" id="KW-0963">Cytoplasm</keyword>
<dbReference type="PANTHER" id="PTHR13266:SF1">
    <property type="entry name" value="PROTEASOME INHIBITOR PI31 SUBUNIT"/>
    <property type="match status" value="1"/>
</dbReference>
<dbReference type="GO" id="GO:0004866">
    <property type="term" value="F:endopeptidase inhibitor activity"/>
    <property type="evidence" value="ECO:0007669"/>
    <property type="project" value="InterPro"/>
</dbReference>
<evidence type="ECO:0000256" key="8">
    <source>
        <dbReference type="ARBA" id="ARBA00022942"/>
    </source>
</evidence>
<dbReference type="RefSeq" id="XP_040674841.1">
    <property type="nucleotide sequence ID" value="XM_040827174.1"/>
</dbReference>
<keyword evidence="15" id="KW-1185">Reference proteome</keyword>
<comment type="similarity">
    <text evidence="3">Belongs to the proteasome inhibitor PI31 family.</text>
</comment>
<evidence type="ECO:0000259" key="12">
    <source>
        <dbReference type="Pfam" id="PF08577"/>
    </source>
</evidence>
<keyword evidence="8 14" id="KW-0647">Proteasome</keyword>
<evidence type="ECO:0000256" key="2">
    <source>
        <dbReference type="ARBA" id="ARBA00004496"/>
    </source>
</evidence>
<evidence type="ECO:0000256" key="11">
    <source>
        <dbReference type="SAM" id="MobiDB-lite"/>
    </source>
</evidence>
<organism evidence="14 15">
    <name type="scientific">Metarhizium album (strain ARSEF 1941)</name>
    <dbReference type="NCBI Taxonomy" id="1081103"/>
    <lineage>
        <taxon>Eukaryota</taxon>
        <taxon>Fungi</taxon>
        <taxon>Dikarya</taxon>
        <taxon>Ascomycota</taxon>
        <taxon>Pezizomycotina</taxon>
        <taxon>Sordariomycetes</taxon>
        <taxon>Hypocreomycetidae</taxon>
        <taxon>Hypocreales</taxon>
        <taxon>Clavicipitaceae</taxon>
        <taxon>Metarhizium</taxon>
    </lineage>
</organism>
<dbReference type="GO" id="GO:0043161">
    <property type="term" value="P:proteasome-mediated ubiquitin-dependent protein catabolic process"/>
    <property type="evidence" value="ECO:0007669"/>
    <property type="project" value="InterPro"/>
</dbReference>
<accession>A0A0B2WL97</accession>
<evidence type="ECO:0000256" key="5">
    <source>
        <dbReference type="ARBA" id="ARBA00022490"/>
    </source>
</evidence>
<dbReference type="GeneID" id="63742831"/>
<name>A0A0B2WL97_METAS</name>
<dbReference type="Gene3D" id="3.40.1000.30">
    <property type="match status" value="1"/>
</dbReference>
<evidence type="ECO:0000313" key="15">
    <source>
        <dbReference type="Proteomes" id="UP000030816"/>
    </source>
</evidence>
<gene>
    <name evidence="14" type="ORF">MAM_08376</name>
</gene>
<dbReference type="InterPro" id="IPR013886">
    <property type="entry name" value="PI31_Prot_C"/>
</dbReference>
<keyword evidence="6" id="KW-0597">Phosphoprotein</keyword>
<reference evidence="14 15" key="1">
    <citation type="journal article" date="2014" name="Proc. Natl. Acad. Sci. U.S.A.">
        <title>Trajectory and genomic determinants of fungal-pathogen speciation and host adaptation.</title>
        <authorList>
            <person name="Hu X."/>
            <person name="Xiao G."/>
            <person name="Zheng P."/>
            <person name="Shang Y."/>
            <person name="Su Y."/>
            <person name="Zhang X."/>
            <person name="Liu X."/>
            <person name="Zhan S."/>
            <person name="St Leger R.J."/>
            <person name="Wang C."/>
        </authorList>
    </citation>
    <scope>NUCLEOTIDE SEQUENCE [LARGE SCALE GENOMIC DNA]</scope>
    <source>
        <strain evidence="14 15">ARSEF 1941</strain>
    </source>
</reference>
<dbReference type="Pfam" id="PF08577">
    <property type="entry name" value="PI31_Prot_C"/>
    <property type="match status" value="1"/>
</dbReference>
<protein>
    <submittedName>
        <fullName evidence="14">Proteasome Inhibitor PI31</fullName>
    </submittedName>
</protein>
<dbReference type="AlphaFoldDB" id="A0A0B2WL97"/>
<evidence type="ECO:0000256" key="3">
    <source>
        <dbReference type="ARBA" id="ARBA00006405"/>
    </source>
</evidence>
<evidence type="ECO:0000256" key="1">
    <source>
        <dbReference type="ARBA" id="ARBA00004240"/>
    </source>
</evidence>
<dbReference type="OrthoDB" id="68090at2759"/>
<feature type="compositionally biased region" description="Gly residues" evidence="11">
    <location>
        <begin position="384"/>
        <end position="409"/>
    </location>
</feature>
<dbReference type="GO" id="GO:0070628">
    <property type="term" value="F:proteasome binding"/>
    <property type="evidence" value="ECO:0007669"/>
    <property type="project" value="InterPro"/>
</dbReference>
<keyword evidence="9" id="KW-0007">Acetylation</keyword>
<feature type="domain" description="PI31 proteasome regulator N-terminal" evidence="13">
    <location>
        <begin position="27"/>
        <end position="215"/>
    </location>
</feature>
<dbReference type="InterPro" id="IPR045128">
    <property type="entry name" value="PI31-like"/>
</dbReference>
<dbReference type="STRING" id="1081103.A0A0B2WL97"/>
<dbReference type="HOGENOM" id="CLU_044125_2_0_1"/>
<evidence type="ECO:0000256" key="10">
    <source>
        <dbReference type="ARBA" id="ARBA00024805"/>
    </source>
</evidence>
<evidence type="ECO:0000313" key="14">
    <source>
        <dbReference type="EMBL" id="KHN93775.1"/>
    </source>
</evidence>
<evidence type="ECO:0000256" key="6">
    <source>
        <dbReference type="ARBA" id="ARBA00022553"/>
    </source>
</evidence>
<proteinExistence type="inferred from homology"/>
<comment type="subcellular location">
    <subcellularLocation>
        <location evidence="2">Cytoplasm</location>
    </subcellularLocation>
    <subcellularLocation>
        <location evidence="1">Endoplasmic reticulum</location>
    </subcellularLocation>
</comment>
<dbReference type="PANTHER" id="PTHR13266">
    <property type="entry name" value="PROTEASOME INHIBITOR"/>
    <property type="match status" value="1"/>
</dbReference>
<evidence type="ECO:0000259" key="13">
    <source>
        <dbReference type="Pfam" id="PF11566"/>
    </source>
</evidence>
<evidence type="ECO:0000256" key="7">
    <source>
        <dbReference type="ARBA" id="ARBA00022824"/>
    </source>
</evidence>
<keyword evidence="4" id="KW-0488">Methylation</keyword>
<sequence>MTSVLGTSAVLQGMADALPTHQQADESSDLASSYEAIALLVHAYLAALKFRLCGFDQDKPMRRCKHPPPATPPASIAASMSTNQHGCPRVADCESLAPRLPPKWNAGFSSLSFIYKHKQSSMDFVFRIDRMGAKVEVRGLAVGDENIHRFERTVRDIVNSSALPVRITMVEGQEDRSDLVEKLRSVFVSEEAISGLLNDLKVEIVQKLIPRLQSEGYVETEDAEQTARSERRDQERRNSQRPFNPSVEPNIPYDPPGHLPEMARPRPGAPVGDFLPPGFEDEYEMNRPPRINPIAMPGGRHPLNIGHDDLNPPGLGPHDPLRGSFVPGGLPHPGAPGGMHPTFDDPLFTGQGGNGGYGGYDPQAPPGARWDPVGPGGTPRFPGPGRGGGNRSFGGSGGFGGGVGGGHII</sequence>
<feature type="region of interest" description="Disordered" evidence="11">
    <location>
        <begin position="353"/>
        <end position="409"/>
    </location>
</feature>